<dbReference type="Gene3D" id="3.30.450.40">
    <property type="match status" value="1"/>
</dbReference>
<keyword evidence="3" id="KW-0804">Transcription</keyword>
<dbReference type="GO" id="GO:0003677">
    <property type="term" value="F:DNA binding"/>
    <property type="evidence" value="ECO:0007669"/>
    <property type="project" value="UniProtKB-KW"/>
</dbReference>
<dbReference type="SUPFAM" id="SSF46785">
    <property type="entry name" value="Winged helix' DNA-binding domain"/>
    <property type="match status" value="1"/>
</dbReference>
<evidence type="ECO:0000313" key="7">
    <source>
        <dbReference type="Proteomes" id="UP001235269"/>
    </source>
</evidence>
<dbReference type="InterPro" id="IPR029016">
    <property type="entry name" value="GAF-like_dom_sf"/>
</dbReference>
<evidence type="ECO:0000256" key="2">
    <source>
        <dbReference type="ARBA" id="ARBA00023125"/>
    </source>
</evidence>
<proteinExistence type="predicted"/>
<sequence length="254" mass="27598">MTEVVAEDAALARNGIQVISRAAAVLRALREDPNGLSLGQISERVGLARSTVQRIVAALQEERLVFSAGSGDIRLGPEITALAQAAKFNIVDLCRPLLIELSQKTGETADLSVLRGHQMIFLDQVPGSHRLRAVSAVGDIFPLTDTANGRAVLAAMPAETAERLVLEEFRQRGIKRTWSGFLPVLEHIRDQGIAYDLDEHTDGISAAGIAFCDWKGTLYAISVPLPTSRFEDQKRTVIQSLLDLKAETTRLFGS</sequence>
<dbReference type="InterPro" id="IPR050707">
    <property type="entry name" value="HTH_MetabolicPath_Reg"/>
</dbReference>
<accession>A0ABU0IK40</accession>
<dbReference type="SMART" id="SM00346">
    <property type="entry name" value="HTH_ICLR"/>
    <property type="match status" value="1"/>
</dbReference>
<dbReference type="Pfam" id="PF01614">
    <property type="entry name" value="IclR_C"/>
    <property type="match status" value="1"/>
</dbReference>
<name>A0ABU0IK40_9HYPH</name>
<dbReference type="InterPro" id="IPR014757">
    <property type="entry name" value="Tscrpt_reg_IclR_C"/>
</dbReference>
<dbReference type="PROSITE" id="PS51078">
    <property type="entry name" value="ICLR_ED"/>
    <property type="match status" value="1"/>
</dbReference>
<organism evidence="6 7">
    <name type="scientific">Rhizobium paknamense</name>
    <dbReference type="NCBI Taxonomy" id="1206817"/>
    <lineage>
        <taxon>Bacteria</taxon>
        <taxon>Pseudomonadati</taxon>
        <taxon>Pseudomonadota</taxon>
        <taxon>Alphaproteobacteria</taxon>
        <taxon>Hyphomicrobiales</taxon>
        <taxon>Rhizobiaceae</taxon>
        <taxon>Rhizobium/Agrobacterium group</taxon>
        <taxon>Rhizobium</taxon>
    </lineage>
</organism>
<dbReference type="Pfam" id="PF09339">
    <property type="entry name" value="HTH_IclR"/>
    <property type="match status" value="1"/>
</dbReference>
<gene>
    <name evidence="6" type="ORF">QO005_003927</name>
</gene>
<dbReference type="Proteomes" id="UP001235269">
    <property type="component" value="Unassembled WGS sequence"/>
</dbReference>
<evidence type="ECO:0000259" key="4">
    <source>
        <dbReference type="PROSITE" id="PS51077"/>
    </source>
</evidence>
<keyword evidence="1" id="KW-0805">Transcription regulation</keyword>
<feature type="domain" description="HTH iclR-type" evidence="4">
    <location>
        <begin position="16"/>
        <end position="77"/>
    </location>
</feature>
<dbReference type="InterPro" id="IPR005471">
    <property type="entry name" value="Tscrpt_reg_IclR_N"/>
</dbReference>
<comment type="caution">
    <text evidence="6">The sequence shown here is derived from an EMBL/GenBank/DDBJ whole genome shotgun (WGS) entry which is preliminary data.</text>
</comment>
<keyword evidence="7" id="KW-1185">Reference proteome</keyword>
<keyword evidence="2 6" id="KW-0238">DNA-binding</keyword>
<dbReference type="InterPro" id="IPR036388">
    <property type="entry name" value="WH-like_DNA-bd_sf"/>
</dbReference>
<dbReference type="RefSeq" id="WP_307159700.1">
    <property type="nucleotide sequence ID" value="NZ_JAUSWH010000016.1"/>
</dbReference>
<dbReference type="InterPro" id="IPR036390">
    <property type="entry name" value="WH_DNA-bd_sf"/>
</dbReference>
<evidence type="ECO:0000256" key="3">
    <source>
        <dbReference type="ARBA" id="ARBA00023163"/>
    </source>
</evidence>
<evidence type="ECO:0000256" key="1">
    <source>
        <dbReference type="ARBA" id="ARBA00023015"/>
    </source>
</evidence>
<dbReference type="PANTHER" id="PTHR30136">
    <property type="entry name" value="HELIX-TURN-HELIX TRANSCRIPTIONAL REGULATOR, ICLR FAMILY"/>
    <property type="match status" value="1"/>
</dbReference>
<reference evidence="6 7" key="1">
    <citation type="submission" date="2023-07" db="EMBL/GenBank/DDBJ databases">
        <title>Genomic Encyclopedia of Type Strains, Phase IV (KMG-IV): sequencing the most valuable type-strain genomes for metagenomic binning, comparative biology and taxonomic classification.</title>
        <authorList>
            <person name="Goeker M."/>
        </authorList>
    </citation>
    <scope>NUCLEOTIDE SEQUENCE [LARGE SCALE GENOMIC DNA]</scope>
    <source>
        <strain evidence="6 7">DSM 100301</strain>
    </source>
</reference>
<dbReference type="SUPFAM" id="SSF55781">
    <property type="entry name" value="GAF domain-like"/>
    <property type="match status" value="1"/>
</dbReference>
<dbReference type="Gene3D" id="1.10.10.10">
    <property type="entry name" value="Winged helix-like DNA-binding domain superfamily/Winged helix DNA-binding domain"/>
    <property type="match status" value="1"/>
</dbReference>
<evidence type="ECO:0000313" key="6">
    <source>
        <dbReference type="EMBL" id="MDQ0457569.1"/>
    </source>
</evidence>
<protein>
    <submittedName>
        <fullName evidence="6">DNA-binding IclR family transcriptional regulator</fullName>
    </submittedName>
</protein>
<dbReference type="PROSITE" id="PS51077">
    <property type="entry name" value="HTH_ICLR"/>
    <property type="match status" value="1"/>
</dbReference>
<feature type="domain" description="IclR-ED" evidence="5">
    <location>
        <begin position="71"/>
        <end position="254"/>
    </location>
</feature>
<evidence type="ECO:0000259" key="5">
    <source>
        <dbReference type="PROSITE" id="PS51078"/>
    </source>
</evidence>
<dbReference type="PANTHER" id="PTHR30136:SF35">
    <property type="entry name" value="HTH-TYPE TRANSCRIPTIONAL REGULATOR RV1719"/>
    <property type="match status" value="1"/>
</dbReference>
<dbReference type="EMBL" id="JAUSWH010000016">
    <property type="protein sequence ID" value="MDQ0457569.1"/>
    <property type="molecule type" value="Genomic_DNA"/>
</dbReference>